<dbReference type="Proteomes" id="UP000663829">
    <property type="component" value="Unassembled WGS sequence"/>
</dbReference>
<comment type="similarity">
    <text evidence="1 2">Belongs to the RNase T2 family.</text>
</comment>
<protein>
    <submittedName>
        <fullName evidence="5">Uncharacterized protein</fullName>
    </submittedName>
</protein>
<proteinExistence type="inferred from homology"/>
<gene>
    <name evidence="5" type="ORF">GPM918_LOCUS33574</name>
    <name evidence="4" type="ORF">OVA965_LOCUS16165</name>
    <name evidence="7" type="ORF">SRO942_LOCUS34259</name>
    <name evidence="6" type="ORF">TMI583_LOCUS16178</name>
</gene>
<evidence type="ECO:0000256" key="2">
    <source>
        <dbReference type="RuleBase" id="RU004328"/>
    </source>
</evidence>
<dbReference type="AlphaFoldDB" id="A0A815M887"/>
<feature type="chain" id="PRO_5044132112" evidence="3">
    <location>
        <begin position="22"/>
        <end position="165"/>
    </location>
</feature>
<accession>A0A815M887</accession>
<sequence length="165" mass="18927">MYSTFIIVFVITASIISYSTAASTGKDSCPFPSSLKSNYDFNYNSRPNEWKNLNSKTSFFLLALSWTNTYCDGLSAANRAKVFQCTHYMDNLIVHGFWPQAKQAANVQAHPRNCRNEKQLNTTFVKRYYCIMPDEDLMQAEWEKHGKTSNSKMIIDPFNLKTSLC</sequence>
<evidence type="ECO:0000313" key="8">
    <source>
        <dbReference type="Proteomes" id="UP000663829"/>
    </source>
</evidence>
<keyword evidence="3" id="KW-0732">Signal</keyword>
<dbReference type="OrthoDB" id="435754at2759"/>
<evidence type="ECO:0000256" key="1">
    <source>
        <dbReference type="ARBA" id="ARBA00007469"/>
    </source>
</evidence>
<evidence type="ECO:0000313" key="5">
    <source>
        <dbReference type="EMBL" id="CAF1414506.1"/>
    </source>
</evidence>
<evidence type="ECO:0000313" key="7">
    <source>
        <dbReference type="EMBL" id="CAF4301204.1"/>
    </source>
</evidence>
<feature type="signal peptide" evidence="3">
    <location>
        <begin position="1"/>
        <end position="21"/>
    </location>
</feature>
<dbReference type="GO" id="GO:0033897">
    <property type="term" value="F:ribonuclease T2 activity"/>
    <property type="evidence" value="ECO:0007669"/>
    <property type="project" value="InterPro"/>
</dbReference>
<dbReference type="Pfam" id="PF00445">
    <property type="entry name" value="Ribonuclease_T2"/>
    <property type="match status" value="1"/>
</dbReference>
<dbReference type="Proteomes" id="UP000681722">
    <property type="component" value="Unassembled WGS sequence"/>
</dbReference>
<dbReference type="Proteomes" id="UP000682733">
    <property type="component" value="Unassembled WGS sequence"/>
</dbReference>
<dbReference type="SUPFAM" id="SSF55895">
    <property type="entry name" value="Ribonuclease Rh-like"/>
    <property type="match status" value="1"/>
</dbReference>
<dbReference type="Gene3D" id="3.90.730.10">
    <property type="entry name" value="Ribonuclease T2-like"/>
    <property type="match status" value="1"/>
</dbReference>
<reference evidence="5" key="1">
    <citation type="submission" date="2021-02" db="EMBL/GenBank/DDBJ databases">
        <authorList>
            <person name="Nowell W R."/>
        </authorList>
    </citation>
    <scope>NUCLEOTIDE SEQUENCE</scope>
</reference>
<keyword evidence="8" id="KW-1185">Reference proteome</keyword>
<evidence type="ECO:0000313" key="6">
    <source>
        <dbReference type="EMBL" id="CAF3802979.1"/>
    </source>
</evidence>
<dbReference type="Proteomes" id="UP000677228">
    <property type="component" value="Unassembled WGS sequence"/>
</dbReference>
<dbReference type="EMBL" id="CAJNOK010007449">
    <property type="protein sequence ID" value="CAF1034568.1"/>
    <property type="molecule type" value="Genomic_DNA"/>
</dbReference>
<dbReference type="EMBL" id="CAJOBA010007463">
    <property type="protein sequence ID" value="CAF3802979.1"/>
    <property type="molecule type" value="Genomic_DNA"/>
</dbReference>
<dbReference type="InterPro" id="IPR036430">
    <property type="entry name" value="RNase_T2-like_sf"/>
</dbReference>
<evidence type="ECO:0000256" key="3">
    <source>
        <dbReference type="SAM" id="SignalP"/>
    </source>
</evidence>
<dbReference type="EMBL" id="CAJOBC010083412">
    <property type="protein sequence ID" value="CAF4301204.1"/>
    <property type="molecule type" value="Genomic_DNA"/>
</dbReference>
<evidence type="ECO:0000313" key="4">
    <source>
        <dbReference type="EMBL" id="CAF1034568.1"/>
    </source>
</evidence>
<dbReference type="EMBL" id="CAJNOQ010017987">
    <property type="protein sequence ID" value="CAF1414506.1"/>
    <property type="molecule type" value="Genomic_DNA"/>
</dbReference>
<organism evidence="5 8">
    <name type="scientific">Didymodactylos carnosus</name>
    <dbReference type="NCBI Taxonomy" id="1234261"/>
    <lineage>
        <taxon>Eukaryota</taxon>
        <taxon>Metazoa</taxon>
        <taxon>Spiralia</taxon>
        <taxon>Gnathifera</taxon>
        <taxon>Rotifera</taxon>
        <taxon>Eurotatoria</taxon>
        <taxon>Bdelloidea</taxon>
        <taxon>Philodinida</taxon>
        <taxon>Philodinidae</taxon>
        <taxon>Didymodactylos</taxon>
    </lineage>
</organism>
<dbReference type="GO" id="GO:0003723">
    <property type="term" value="F:RNA binding"/>
    <property type="evidence" value="ECO:0007669"/>
    <property type="project" value="InterPro"/>
</dbReference>
<name>A0A815M887_9BILA</name>
<dbReference type="InterPro" id="IPR001568">
    <property type="entry name" value="RNase_T2-like"/>
</dbReference>
<comment type="caution">
    <text evidence="5">The sequence shown here is derived from an EMBL/GenBank/DDBJ whole genome shotgun (WGS) entry which is preliminary data.</text>
</comment>